<evidence type="ECO:0000313" key="1">
    <source>
        <dbReference type="EMBL" id="SFC14793.1"/>
    </source>
</evidence>
<dbReference type="AlphaFoldDB" id="A0A1I1H055"/>
<dbReference type="InterPro" id="IPR029058">
    <property type="entry name" value="AB_hydrolase_fold"/>
</dbReference>
<protein>
    <recommendedName>
        <fullName evidence="3">Lipase (Class 3)</fullName>
    </recommendedName>
</protein>
<dbReference type="Gene3D" id="3.40.50.1820">
    <property type="entry name" value="alpha/beta hydrolase"/>
    <property type="match status" value="1"/>
</dbReference>
<dbReference type="STRING" id="574651.SAMN04487968_10464"/>
<evidence type="ECO:0008006" key="3">
    <source>
        <dbReference type="Google" id="ProtNLM"/>
    </source>
</evidence>
<evidence type="ECO:0000313" key="2">
    <source>
        <dbReference type="Proteomes" id="UP000198832"/>
    </source>
</evidence>
<gene>
    <name evidence="1" type="ORF">SAMN04487968_10464</name>
</gene>
<accession>A0A1I1H055</accession>
<organism evidence="1 2">
    <name type="scientific">Nocardioides terrae</name>
    <dbReference type="NCBI Taxonomy" id="574651"/>
    <lineage>
        <taxon>Bacteria</taxon>
        <taxon>Bacillati</taxon>
        <taxon>Actinomycetota</taxon>
        <taxon>Actinomycetes</taxon>
        <taxon>Propionibacteriales</taxon>
        <taxon>Nocardioidaceae</taxon>
        <taxon>Nocardioides</taxon>
    </lineage>
</organism>
<keyword evidence="2" id="KW-1185">Reference proteome</keyword>
<dbReference type="Proteomes" id="UP000198832">
    <property type="component" value="Unassembled WGS sequence"/>
</dbReference>
<dbReference type="EMBL" id="FOLB01000004">
    <property type="protein sequence ID" value="SFC14793.1"/>
    <property type="molecule type" value="Genomic_DNA"/>
</dbReference>
<dbReference type="SUPFAM" id="SSF53474">
    <property type="entry name" value="alpha/beta-Hydrolases"/>
    <property type="match status" value="1"/>
</dbReference>
<proteinExistence type="predicted"/>
<name>A0A1I1H055_9ACTN</name>
<sequence length="380" mass="38531">MVTGDDARITRVTEGGEIQLPYADVLTLAGSVEETGHGALHAATRAGAVATSPHLLASAPFSPATAAAAEAALVGLGAALTAWSGATVLDAQAVRQAAHLLAEADDVAQVGLLNLEHTVAASYGREGVAPVVRPTGLEVRSSTTAPADLASLIEHVGQLNDLSDADHPGNKGTIEVQTVTAADGTRRHIVYLPGLDDFDPVSVDGDVRDVGAAVALEAGVPTAYGAGVVQALHDAGVRPDEDVLIVGHSQGGMQAAALAVQGTPYHLTQVVTAGSPVVPGHLHPGVHVLSLEHQGDGIPLLDAGSADHSAHHVTVTFAEGHSPDPFGNHDASHYVAGAHAAEASTDPVVHEAVADLDPFLAHPGEEVESTVFQITRGDGR</sequence>
<reference evidence="1 2" key="1">
    <citation type="submission" date="2016-10" db="EMBL/GenBank/DDBJ databases">
        <authorList>
            <person name="de Groot N.N."/>
        </authorList>
    </citation>
    <scope>NUCLEOTIDE SEQUENCE [LARGE SCALE GENOMIC DNA]</scope>
    <source>
        <strain evidence="1 2">CGMCC 1.7056</strain>
    </source>
</reference>